<organism evidence="4 5">
    <name type="scientific">Pseudonocardia alaniniphila</name>
    <dbReference type="NCBI Taxonomy" id="75291"/>
    <lineage>
        <taxon>Bacteria</taxon>
        <taxon>Bacillati</taxon>
        <taxon>Actinomycetota</taxon>
        <taxon>Actinomycetes</taxon>
        <taxon>Pseudonocardiales</taxon>
        <taxon>Pseudonocardiaceae</taxon>
        <taxon>Pseudonocardia</taxon>
    </lineage>
</organism>
<proteinExistence type="inferred from homology"/>
<dbReference type="PIRSF" id="PIRSF009467">
    <property type="entry name" value="Ureas_acces_UreF"/>
    <property type="match status" value="1"/>
</dbReference>
<comment type="caution">
    <text evidence="4">The sequence shown here is derived from an EMBL/GenBank/DDBJ whole genome shotgun (WGS) entry which is preliminary data.</text>
</comment>
<dbReference type="Pfam" id="PF01730">
    <property type="entry name" value="UreF"/>
    <property type="match status" value="1"/>
</dbReference>
<dbReference type="HAMAP" id="MF_01385">
    <property type="entry name" value="UreF"/>
    <property type="match status" value="1"/>
</dbReference>
<accession>A0ABS9TQI3</accession>
<evidence type="ECO:0000313" key="4">
    <source>
        <dbReference type="EMBL" id="MCH6170797.1"/>
    </source>
</evidence>
<gene>
    <name evidence="3" type="primary">ureF</name>
    <name evidence="4" type="ORF">MMF94_34265</name>
</gene>
<reference evidence="4 5" key="1">
    <citation type="submission" date="2022-03" db="EMBL/GenBank/DDBJ databases">
        <title>Pseudonocardia alaer sp. nov., a novel actinomycete isolated from reed forest soil.</title>
        <authorList>
            <person name="Wang L."/>
        </authorList>
    </citation>
    <scope>NUCLEOTIDE SEQUENCE [LARGE SCALE GENOMIC DNA]</scope>
    <source>
        <strain evidence="4 5">Y-16303</strain>
    </source>
</reference>
<evidence type="ECO:0000256" key="2">
    <source>
        <dbReference type="ARBA" id="ARBA00023186"/>
    </source>
</evidence>
<evidence type="ECO:0000256" key="3">
    <source>
        <dbReference type="HAMAP-Rule" id="MF_01385"/>
    </source>
</evidence>
<comment type="function">
    <text evidence="3">Required for maturation of urease via the functional incorporation of the urease nickel metallocenter.</text>
</comment>
<keyword evidence="3" id="KW-0963">Cytoplasm</keyword>
<comment type="subcellular location">
    <subcellularLocation>
        <location evidence="3">Cytoplasm</location>
    </subcellularLocation>
</comment>
<keyword evidence="2 3" id="KW-0143">Chaperone</keyword>
<dbReference type="EMBL" id="JAKXMK010000036">
    <property type="protein sequence ID" value="MCH6170797.1"/>
    <property type="molecule type" value="Genomic_DNA"/>
</dbReference>
<dbReference type="PANTHER" id="PTHR33620:SF1">
    <property type="entry name" value="UREASE ACCESSORY PROTEIN F"/>
    <property type="match status" value="1"/>
</dbReference>
<keyword evidence="5" id="KW-1185">Reference proteome</keyword>
<evidence type="ECO:0000313" key="5">
    <source>
        <dbReference type="Proteomes" id="UP001299970"/>
    </source>
</evidence>
<dbReference type="InterPro" id="IPR002639">
    <property type="entry name" value="UreF"/>
</dbReference>
<evidence type="ECO:0000256" key="1">
    <source>
        <dbReference type="ARBA" id="ARBA00022988"/>
    </source>
</evidence>
<comment type="subunit">
    <text evidence="3">UreD, UreF and UreG form a complex that acts as a GTP-hydrolysis-dependent molecular chaperone, activating the urease apoprotein by helping to assemble the nickel containing metallocenter of UreC. The UreE protein probably delivers the nickel.</text>
</comment>
<dbReference type="RefSeq" id="WP_241041604.1">
    <property type="nucleotide sequence ID" value="NZ_BAAAJF010000016.1"/>
</dbReference>
<comment type="similarity">
    <text evidence="3">Belongs to the UreF family.</text>
</comment>
<protein>
    <recommendedName>
        <fullName evidence="3">Urease accessory protein UreF</fullName>
    </recommendedName>
</protein>
<sequence length="248" mass="25982">MAHTAHASRSGSQARLTSHLSVLQLSDSAFPTGRYTLSYGLESFAQSDEPAGPIRPSMLVALLTDCVRFGVAPSDGVALACAHRATSPDGVLDLDLVMRADHRLTAVKLPREAREASTRTGRALLSTAAVAFRGTVGRDYAELVEAGRTPGNHAVVLGMLSASLGVPCPEAVAGELYAFAAGWVAAAVRLALTDHRTAQGVLFHVRAVTADAALTAVDRDVAHIGGCTPLLDVMAMRHETAELRMFAS</sequence>
<keyword evidence="1 3" id="KW-0996">Nickel insertion</keyword>
<dbReference type="Gene3D" id="1.10.4190.10">
    <property type="entry name" value="Urease accessory protein UreF"/>
    <property type="match status" value="1"/>
</dbReference>
<dbReference type="PANTHER" id="PTHR33620">
    <property type="entry name" value="UREASE ACCESSORY PROTEIN F"/>
    <property type="match status" value="1"/>
</dbReference>
<dbReference type="InterPro" id="IPR038277">
    <property type="entry name" value="UreF_sf"/>
</dbReference>
<name>A0ABS9TQI3_9PSEU</name>
<dbReference type="Proteomes" id="UP001299970">
    <property type="component" value="Unassembled WGS sequence"/>
</dbReference>